<proteinExistence type="predicted"/>
<reference evidence="6" key="1">
    <citation type="journal article" date="2019" name="Int. J. Syst. Evol. Microbiol.">
        <title>The Global Catalogue of Microorganisms (GCM) 10K type strain sequencing project: providing services to taxonomists for standard genome sequencing and annotation.</title>
        <authorList>
            <consortium name="The Broad Institute Genomics Platform"/>
            <consortium name="The Broad Institute Genome Sequencing Center for Infectious Disease"/>
            <person name="Wu L."/>
            <person name="Ma J."/>
        </authorList>
    </citation>
    <scope>NUCLEOTIDE SEQUENCE [LARGE SCALE GENOMIC DNA]</scope>
    <source>
        <strain evidence="6">DFY28</strain>
    </source>
</reference>
<dbReference type="InterPro" id="IPR009594">
    <property type="entry name" value="Tscrpt_reg_HTH_AraC_N"/>
</dbReference>
<dbReference type="SMART" id="SM00342">
    <property type="entry name" value="HTH_ARAC"/>
    <property type="match status" value="1"/>
</dbReference>
<comment type="caution">
    <text evidence="5">The sequence shown here is derived from an EMBL/GenBank/DDBJ whole genome shotgun (WGS) entry which is preliminary data.</text>
</comment>
<dbReference type="InterPro" id="IPR009057">
    <property type="entry name" value="Homeodomain-like_sf"/>
</dbReference>
<feature type="domain" description="HTH araC/xylS-type" evidence="4">
    <location>
        <begin position="192"/>
        <end position="290"/>
    </location>
</feature>
<feature type="region of interest" description="Disordered" evidence="3">
    <location>
        <begin position="287"/>
        <end position="311"/>
    </location>
</feature>
<dbReference type="PANTHER" id="PTHR43436:SF1">
    <property type="entry name" value="TRANSCRIPTIONAL REGULATORY PROTEIN"/>
    <property type="match status" value="1"/>
</dbReference>
<dbReference type="PROSITE" id="PS01124">
    <property type="entry name" value="HTH_ARAC_FAMILY_2"/>
    <property type="match status" value="1"/>
</dbReference>
<dbReference type="PANTHER" id="PTHR43436">
    <property type="entry name" value="ARAC-FAMILY TRANSCRIPTIONAL REGULATOR"/>
    <property type="match status" value="1"/>
</dbReference>
<organism evidence="5 6">
    <name type="scientific">Phenylobacterium terrae</name>
    <dbReference type="NCBI Taxonomy" id="2665495"/>
    <lineage>
        <taxon>Bacteria</taxon>
        <taxon>Pseudomonadati</taxon>
        <taxon>Pseudomonadota</taxon>
        <taxon>Alphaproteobacteria</taxon>
        <taxon>Caulobacterales</taxon>
        <taxon>Caulobacteraceae</taxon>
        <taxon>Phenylobacterium</taxon>
    </lineage>
</organism>
<accession>A0ABW4N5T5</accession>
<dbReference type="Proteomes" id="UP001597237">
    <property type="component" value="Unassembled WGS sequence"/>
</dbReference>
<evidence type="ECO:0000313" key="6">
    <source>
        <dbReference type="Proteomes" id="UP001597237"/>
    </source>
</evidence>
<evidence type="ECO:0000256" key="2">
    <source>
        <dbReference type="ARBA" id="ARBA00023163"/>
    </source>
</evidence>
<keyword evidence="1" id="KW-0805">Transcription regulation</keyword>
<dbReference type="EMBL" id="JBHUEY010000006">
    <property type="protein sequence ID" value="MFD1785257.1"/>
    <property type="molecule type" value="Genomic_DNA"/>
</dbReference>
<dbReference type="Pfam" id="PF06719">
    <property type="entry name" value="AraC_N"/>
    <property type="match status" value="1"/>
</dbReference>
<evidence type="ECO:0000256" key="1">
    <source>
        <dbReference type="ARBA" id="ARBA00023015"/>
    </source>
</evidence>
<keyword evidence="2" id="KW-0804">Transcription</keyword>
<dbReference type="SUPFAM" id="SSF46689">
    <property type="entry name" value="Homeodomain-like"/>
    <property type="match status" value="2"/>
</dbReference>
<evidence type="ECO:0000259" key="4">
    <source>
        <dbReference type="PROSITE" id="PS01124"/>
    </source>
</evidence>
<dbReference type="RefSeq" id="WP_377282209.1">
    <property type="nucleotide sequence ID" value="NZ_JBHRSI010000005.1"/>
</dbReference>
<dbReference type="Pfam" id="PF12833">
    <property type="entry name" value="HTH_18"/>
    <property type="match status" value="1"/>
</dbReference>
<feature type="compositionally biased region" description="Basic and acidic residues" evidence="3">
    <location>
        <begin position="287"/>
        <end position="305"/>
    </location>
</feature>
<dbReference type="Gene3D" id="1.10.10.60">
    <property type="entry name" value="Homeodomain-like"/>
    <property type="match status" value="1"/>
</dbReference>
<evidence type="ECO:0000256" key="3">
    <source>
        <dbReference type="SAM" id="MobiDB-lite"/>
    </source>
</evidence>
<dbReference type="InterPro" id="IPR018060">
    <property type="entry name" value="HTH_AraC"/>
</dbReference>
<name>A0ABW4N5T5_9CAUL</name>
<keyword evidence="6" id="KW-1185">Reference proteome</keyword>
<sequence length="311" mass="34044">MDPLKQAVRAYAAGHANSDGLALTPVPGLRMMCVPSPSGDLHSVYRPLVCLVLQGAKRMIVGREERIFSAGQSVIVSADMPVVGRIVQASPSEPYLAIAVELEMTVLREIAAHLGGVRVTRPSAMQTLFASDTEAAVLDCAARLMRLLDHPEATPLLRPGIVRELHYWLLAGSHGADLRALADPSSHAARLGAAIAILRAEYRSRISVERLAEAAAMSLTAFHKHFKHLTSLTPGQYQKRLRLVEARRLMLDEGLLAGNAAFEVGYESVSQFTREYRRMFDAPPKRDALRVRGRSRPPEREKHQVGDLAPA</sequence>
<gene>
    <name evidence="5" type="ORF">ACFSC0_17785</name>
</gene>
<protein>
    <submittedName>
        <fullName evidence="5">AraC family transcriptional regulator N-terminal domain-containing protein</fullName>
    </submittedName>
</protein>
<evidence type="ECO:0000313" key="5">
    <source>
        <dbReference type="EMBL" id="MFD1785257.1"/>
    </source>
</evidence>